<evidence type="ECO:0000313" key="1">
    <source>
        <dbReference type="Proteomes" id="UP000887580"/>
    </source>
</evidence>
<dbReference type="Proteomes" id="UP000887580">
    <property type="component" value="Unplaced"/>
</dbReference>
<accession>A0AC35GQS3</accession>
<dbReference type="WBParaSite" id="PS1159_v2.g7462.t1">
    <property type="protein sequence ID" value="PS1159_v2.g7462.t1"/>
    <property type="gene ID" value="PS1159_v2.g7462"/>
</dbReference>
<proteinExistence type="predicted"/>
<sequence length="126" mass="14482">MSKFSINVILSNFIILLLILESINGISLQEAYFVHQKVKAHINKPRVLSENYGPVWHDTNSPVLHIDPITGDVTVLKPQLTLSQILEKARQKLQKELPNNQQRPSRETEESPTINRFNHLRPNIIN</sequence>
<reference evidence="2" key="1">
    <citation type="submission" date="2022-11" db="UniProtKB">
        <authorList>
            <consortium name="WormBaseParasite"/>
        </authorList>
    </citation>
    <scope>IDENTIFICATION</scope>
</reference>
<protein>
    <submittedName>
        <fullName evidence="2">Uncharacterized protein</fullName>
    </submittedName>
</protein>
<organism evidence="1 2">
    <name type="scientific">Panagrolaimus sp. PS1159</name>
    <dbReference type="NCBI Taxonomy" id="55785"/>
    <lineage>
        <taxon>Eukaryota</taxon>
        <taxon>Metazoa</taxon>
        <taxon>Ecdysozoa</taxon>
        <taxon>Nematoda</taxon>
        <taxon>Chromadorea</taxon>
        <taxon>Rhabditida</taxon>
        <taxon>Tylenchina</taxon>
        <taxon>Panagrolaimomorpha</taxon>
        <taxon>Panagrolaimoidea</taxon>
        <taxon>Panagrolaimidae</taxon>
        <taxon>Panagrolaimus</taxon>
    </lineage>
</organism>
<evidence type="ECO:0000313" key="2">
    <source>
        <dbReference type="WBParaSite" id="PS1159_v2.g7462.t1"/>
    </source>
</evidence>
<name>A0AC35GQS3_9BILA</name>